<accession>A0A075LYY2</accession>
<protein>
    <submittedName>
        <fullName evidence="1">Uncharacterized protein</fullName>
    </submittedName>
</protein>
<reference evidence="2" key="1">
    <citation type="submission" date="2014-09" db="EMBL/GenBank/DDBJ databases">
        <title>Genomic characterization and comparison of seven Myoviridae bacteriophage infecting Bacillus thuringiensis.</title>
        <authorList>
            <person name="Sauder A.B."/>
            <person name="McKenzie Q.R."/>
            <person name="Temple L.M."/>
            <person name="Alexis B.K."/>
            <person name="Al-Atrache Z."/>
            <person name="Lewis L.O."/>
            <person name="Loesser-Casey K.E."/>
            <person name="Mitchell K.J."/>
        </authorList>
    </citation>
    <scope>NUCLEOTIDE SEQUENCE [LARGE SCALE GENOMIC DNA]</scope>
</reference>
<evidence type="ECO:0000313" key="1">
    <source>
        <dbReference type="EMBL" id="AIF72118.1"/>
    </source>
</evidence>
<proteinExistence type="predicted"/>
<sequence>MENIIYVGVVRDDDWKKKNFYIGSDFERAKDIVLAERKSGVAIVELWVGQAVIQSFRYNTYHKEWVEEINLESQSISNAKDAIDKLTDSLGNLGIVSDAINGLEDHESISILLGSLNNLREACLDLSVKANERAAKKADGGFYIGKD</sequence>
<dbReference type="RefSeq" id="YP_009056007.1">
    <property type="nucleotide sequence ID" value="NC_024788.1"/>
</dbReference>
<dbReference type="KEGG" id="vg:20283229"/>
<reference evidence="1 2" key="2">
    <citation type="journal article" date="2016" name="Virology (Lond)">
        <title>Genomic characterization and comparison of seven Myoviridae bacteriophage infecting Bacillus thuringiensis.</title>
        <authorList>
            <person name="Sauder A.B."/>
            <person name="Quinn M.R."/>
            <person name="Brouillette A."/>
            <person name="Caruso S."/>
            <person name="Cresawn S."/>
            <person name="Erill I."/>
            <person name="Lewis L."/>
            <person name="Loesser-Casey K."/>
            <person name="Pate M."/>
            <person name="Scott C."/>
            <person name="Stockwell S."/>
            <person name="Temple L."/>
        </authorList>
    </citation>
    <scope>NUCLEOTIDE SEQUENCE [LARGE SCALE GENOMIC DNA]</scope>
</reference>
<evidence type="ECO:0000313" key="2">
    <source>
        <dbReference type="Proteomes" id="UP000028561"/>
    </source>
</evidence>
<dbReference type="Proteomes" id="UP000028561">
    <property type="component" value="Segment"/>
</dbReference>
<dbReference type="GeneID" id="20283229"/>
<organism evidence="1 2">
    <name type="scientific">Bacillus phage Riley</name>
    <dbReference type="NCBI Taxonomy" id="1486662"/>
    <lineage>
        <taxon>Viruses</taxon>
        <taxon>Duplodnaviria</taxon>
        <taxon>Heunggongvirae</taxon>
        <taxon>Uroviricota</taxon>
        <taxon>Caudoviricetes</taxon>
        <taxon>Herelleviridae</taxon>
        <taxon>Bastillevirinae</taxon>
        <taxon>Bequatrovirus</taxon>
        <taxon>Bequatrovirus riley</taxon>
    </lineage>
</organism>
<keyword evidence="2" id="KW-1185">Reference proteome</keyword>
<name>A0A075LYY2_9CAUD</name>
<dbReference type="EMBL" id="KJ489402">
    <property type="protein sequence ID" value="AIF72118.1"/>
    <property type="molecule type" value="Genomic_DNA"/>
</dbReference>